<accession>A0AA94JCV9</accession>
<sequence length="346" mass="38342">MALRWMIYGAYGYSGKLIARQAKKRGYSPILAGRNGVTLAEFARHLELPFREFSLQDVNSIKQQLADVDLVVNCAGPFSHTAAPLMHACIASKTHYLDITGEIDVFEYAHSLSAKAAEAGIVLCPGAGFDVIPTDCVAARLNAQMPDATHLALGFDSASRMSRGTAKTSVERLGQGGAARINGTIETVPLAWKAREIDFGAGKKMAMTIPWGDVATAYYTTEIPNIEVYIPASPRLVKRLRRLNPFRRVFNWQWVQRKLKAKIEANSEGPDSKERDRNPTYVWGEIRNARGEHREMRVKVKNGYSLTAEGAVELAVYTLEHPHPGGFYTPSRLYGAKLLDKYIIKS</sequence>
<dbReference type="Proteomes" id="UP000286680">
    <property type="component" value="Unassembled WGS sequence"/>
</dbReference>
<comment type="caution">
    <text evidence="2">The sequence shown here is derived from an EMBL/GenBank/DDBJ whole genome shotgun (WGS) entry which is preliminary data.</text>
</comment>
<dbReference type="PANTHER" id="PTHR43781">
    <property type="entry name" value="SACCHAROPINE DEHYDROGENASE"/>
    <property type="match status" value="1"/>
</dbReference>
<protein>
    <recommendedName>
        <fullName evidence="1">Saccharopine dehydrogenase NADP binding domain-containing protein</fullName>
    </recommendedName>
</protein>
<dbReference type="EMBL" id="PIPS01000002">
    <property type="protein sequence ID" value="RUO43327.1"/>
    <property type="molecule type" value="Genomic_DNA"/>
</dbReference>
<dbReference type="InterPro" id="IPR005097">
    <property type="entry name" value="Sacchrp_dh_NADP-bd"/>
</dbReference>
<dbReference type="AlphaFoldDB" id="A0AA94JCV9"/>
<keyword evidence="3" id="KW-1185">Reference proteome</keyword>
<gene>
    <name evidence="2" type="ORF">CWE23_08220</name>
</gene>
<evidence type="ECO:0000313" key="2">
    <source>
        <dbReference type="EMBL" id="RUO43327.1"/>
    </source>
</evidence>
<dbReference type="PANTHER" id="PTHR43781:SF1">
    <property type="entry name" value="SACCHAROPINE DEHYDROGENASE"/>
    <property type="match status" value="1"/>
</dbReference>
<name>A0AA94JCV9_9GAMM</name>
<dbReference type="Pfam" id="PF03435">
    <property type="entry name" value="Sacchrp_dh_NADP"/>
    <property type="match status" value="1"/>
</dbReference>
<organism evidence="2 3">
    <name type="scientific">Idiomarina aquatica</name>
    <dbReference type="NCBI Taxonomy" id="1327752"/>
    <lineage>
        <taxon>Bacteria</taxon>
        <taxon>Pseudomonadati</taxon>
        <taxon>Pseudomonadota</taxon>
        <taxon>Gammaproteobacteria</taxon>
        <taxon>Alteromonadales</taxon>
        <taxon>Idiomarinaceae</taxon>
        <taxon>Idiomarina</taxon>
    </lineage>
</organism>
<feature type="domain" description="Saccharopine dehydrogenase NADP binding" evidence="1">
    <location>
        <begin position="6"/>
        <end position="123"/>
    </location>
</feature>
<proteinExistence type="predicted"/>
<evidence type="ECO:0000259" key="1">
    <source>
        <dbReference type="Pfam" id="PF03435"/>
    </source>
</evidence>
<reference evidence="3" key="1">
    <citation type="journal article" date="2018" name="Front. Microbiol.">
        <title>Genome-Based Analysis Reveals the Taxonomy and Diversity of the Family Idiomarinaceae.</title>
        <authorList>
            <person name="Liu Y."/>
            <person name="Lai Q."/>
            <person name="Shao Z."/>
        </authorList>
    </citation>
    <scope>NUCLEOTIDE SEQUENCE [LARGE SCALE GENOMIC DNA]</scope>
    <source>
        <strain evidence="3">SN-14</strain>
    </source>
</reference>
<dbReference type="InterPro" id="IPR036291">
    <property type="entry name" value="NAD(P)-bd_dom_sf"/>
</dbReference>
<dbReference type="Gene3D" id="3.40.50.720">
    <property type="entry name" value="NAD(P)-binding Rossmann-like Domain"/>
    <property type="match status" value="1"/>
</dbReference>
<dbReference type="RefSeq" id="WP_126819975.1">
    <property type="nucleotide sequence ID" value="NZ_PIPS01000002.1"/>
</dbReference>
<evidence type="ECO:0000313" key="3">
    <source>
        <dbReference type="Proteomes" id="UP000286680"/>
    </source>
</evidence>
<dbReference type="SUPFAM" id="SSF51735">
    <property type="entry name" value="NAD(P)-binding Rossmann-fold domains"/>
    <property type="match status" value="1"/>
</dbReference>